<dbReference type="PANTHER" id="PTHR44305:SF2">
    <property type="entry name" value="SI:DKEY-192D15.2"/>
    <property type="match status" value="1"/>
</dbReference>
<dbReference type="InterPro" id="IPR011009">
    <property type="entry name" value="Kinase-like_dom_sf"/>
</dbReference>
<gene>
    <name evidence="3" type="ORF">P280DRAFT_515081</name>
</gene>
<feature type="region of interest" description="Disordered" evidence="1">
    <location>
        <begin position="228"/>
        <end position="252"/>
    </location>
</feature>
<feature type="compositionally biased region" description="Low complexity" evidence="1">
    <location>
        <begin position="187"/>
        <end position="202"/>
    </location>
</feature>
<dbReference type="GO" id="GO:0005524">
    <property type="term" value="F:ATP binding"/>
    <property type="evidence" value="ECO:0007669"/>
    <property type="project" value="InterPro"/>
</dbReference>
<proteinExistence type="predicted"/>
<dbReference type="Gene3D" id="1.10.510.10">
    <property type="entry name" value="Transferase(Phosphotransferase) domain 1"/>
    <property type="match status" value="1"/>
</dbReference>
<dbReference type="InterPro" id="IPR053083">
    <property type="entry name" value="TF_kinase-domain_protein"/>
</dbReference>
<name>A0A6A6SBI0_9PLEO</name>
<keyword evidence="4" id="KW-1185">Reference proteome</keyword>
<feature type="region of interest" description="Disordered" evidence="1">
    <location>
        <begin position="187"/>
        <end position="216"/>
    </location>
</feature>
<dbReference type="OrthoDB" id="3673723at2759"/>
<evidence type="ECO:0000313" key="3">
    <source>
        <dbReference type="EMBL" id="KAF2644113.1"/>
    </source>
</evidence>
<dbReference type="SMART" id="SM00220">
    <property type="entry name" value="S_TKc"/>
    <property type="match status" value="1"/>
</dbReference>
<dbReference type="AlphaFoldDB" id="A0A6A6SBI0"/>
<evidence type="ECO:0000313" key="4">
    <source>
        <dbReference type="Proteomes" id="UP000799753"/>
    </source>
</evidence>
<dbReference type="Pfam" id="PF00069">
    <property type="entry name" value="Pkinase"/>
    <property type="match status" value="1"/>
</dbReference>
<feature type="domain" description="Protein kinase" evidence="2">
    <location>
        <begin position="288"/>
        <end position="627"/>
    </location>
</feature>
<dbReference type="EMBL" id="MU006779">
    <property type="protein sequence ID" value="KAF2644113.1"/>
    <property type="molecule type" value="Genomic_DNA"/>
</dbReference>
<reference evidence="3" key="1">
    <citation type="journal article" date="2020" name="Stud. Mycol.">
        <title>101 Dothideomycetes genomes: a test case for predicting lifestyles and emergence of pathogens.</title>
        <authorList>
            <person name="Haridas S."/>
            <person name="Albert R."/>
            <person name="Binder M."/>
            <person name="Bloem J."/>
            <person name="Labutti K."/>
            <person name="Salamov A."/>
            <person name="Andreopoulos B."/>
            <person name="Baker S."/>
            <person name="Barry K."/>
            <person name="Bills G."/>
            <person name="Bluhm B."/>
            <person name="Cannon C."/>
            <person name="Castanera R."/>
            <person name="Culley D."/>
            <person name="Daum C."/>
            <person name="Ezra D."/>
            <person name="Gonzalez J."/>
            <person name="Henrissat B."/>
            <person name="Kuo A."/>
            <person name="Liang C."/>
            <person name="Lipzen A."/>
            <person name="Lutzoni F."/>
            <person name="Magnuson J."/>
            <person name="Mondo S."/>
            <person name="Nolan M."/>
            <person name="Ohm R."/>
            <person name="Pangilinan J."/>
            <person name="Park H.-J."/>
            <person name="Ramirez L."/>
            <person name="Alfaro M."/>
            <person name="Sun H."/>
            <person name="Tritt A."/>
            <person name="Yoshinaga Y."/>
            <person name="Zwiers L.-H."/>
            <person name="Turgeon B."/>
            <person name="Goodwin S."/>
            <person name="Spatafora J."/>
            <person name="Crous P."/>
            <person name="Grigoriev I."/>
        </authorList>
    </citation>
    <scope>NUCLEOTIDE SEQUENCE</scope>
    <source>
        <strain evidence="3">CBS 473.64</strain>
    </source>
</reference>
<dbReference type="SUPFAM" id="SSF56112">
    <property type="entry name" value="Protein kinase-like (PK-like)"/>
    <property type="match status" value="1"/>
</dbReference>
<feature type="compositionally biased region" description="Pro residues" evidence="1">
    <location>
        <begin position="158"/>
        <end position="169"/>
    </location>
</feature>
<organism evidence="3 4">
    <name type="scientific">Massarina eburnea CBS 473.64</name>
    <dbReference type="NCBI Taxonomy" id="1395130"/>
    <lineage>
        <taxon>Eukaryota</taxon>
        <taxon>Fungi</taxon>
        <taxon>Dikarya</taxon>
        <taxon>Ascomycota</taxon>
        <taxon>Pezizomycotina</taxon>
        <taxon>Dothideomycetes</taxon>
        <taxon>Pleosporomycetidae</taxon>
        <taxon>Pleosporales</taxon>
        <taxon>Massarineae</taxon>
        <taxon>Massarinaceae</taxon>
        <taxon>Massarina</taxon>
    </lineage>
</organism>
<evidence type="ECO:0000259" key="2">
    <source>
        <dbReference type="PROSITE" id="PS50011"/>
    </source>
</evidence>
<dbReference type="PROSITE" id="PS50011">
    <property type="entry name" value="PROTEIN_KINASE_DOM"/>
    <property type="match status" value="1"/>
</dbReference>
<evidence type="ECO:0000256" key="1">
    <source>
        <dbReference type="SAM" id="MobiDB-lite"/>
    </source>
</evidence>
<protein>
    <recommendedName>
        <fullName evidence="2">Protein kinase domain-containing protein</fullName>
    </recommendedName>
</protein>
<feature type="compositionally biased region" description="Pro residues" evidence="1">
    <location>
        <begin position="124"/>
        <end position="150"/>
    </location>
</feature>
<feature type="region of interest" description="Disordered" evidence="1">
    <location>
        <begin position="103"/>
        <end position="169"/>
    </location>
</feature>
<accession>A0A6A6SBI0</accession>
<dbReference type="GO" id="GO:0004672">
    <property type="term" value="F:protein kinase activity"/>
    <property type="evidence" value="ECO:0007669"/>
    <property type="project" value="InterPro"/>
</dbReference>
<dbReference type="Proteomes" id="UP000799753">
    <property type="component" value="Unassembled WGS sequence"/>
</dbReference>
<dbReference type="InterPro" id="IPR000719">
    <property type="entry name" value="Prot_kinase_dom"/>
</dbReference>
<dbReference type="PANTHER" id="PTHR44305">
    <property type="entry name" value="SI:DKEY-192D15.2-RELATED"/>
    <property type="match status" value="1"/>
</dbReference>
<sequence>MPPKAVPGAGAPPNMVPASHYNATQRPPQKKNLFFRTYDAWVAVNRPNWKTAERNRTRDFIWWDNFLFRQPFETAWTANNGVVPPWDSNVVPVNPRALAEKNNAHARFNSRRQTRTNPTGAVPVNPPPNVGPVQNAPPSPLPPLPLPPRHNPAQPAVPIAPPIAGPAPARPAAVVAPSIVNRPDPAPARPAAVVAPPIVNRPDSAPARPTEAKSPYKDQYPFYYPFMPPPPWDEDPDSTELRPPPHLSKRKWEEEQRGDRYILQNIERVTRRWLRTALGKLDEEESTWQGSRFLGSGTYGSTGLWVKTDAQKNIIQSMVAKEATPSLASWIQPSEWRQQRPREITMHVILDNARDEDTNPFPNIIQHYGYRLMMRHRRFRLYLEYCSRGNLAHALRDRTTVGWKNGQRHEDYKDAPPECFIWYVLAELVEACIILEQGNANHLRENWQPLVHADFHNANVFLKPRESSSNGIPKSWPHIILADYGRMFYEINTDPSAPFEERDNPHEYVFNSDFDGYNNYPSELGFSTHKTRITGKTDVFSIGAIAWQMMAGKFDRDVPILAGGRAPAKEAIPKEVIEKDPNLRGYSRQLRKLIAHCLQFTPADRPGILAMREAIRRVQNDPNHPGSQRVEIRMAYDRNMGGDPLANPPGH</sequence>